<evidence type="ECO:0000313" key="2">
    <source>
        <dbReference type="EMBL" id="GJN12630.1"/>
    </source>
</evidence>
<evidence type="ECO:0000256" key="1">
    <source>
        <dbReference type="SAM" id="MobiDB-lite"/>
    </source>
</evidence>
<accession>A0AAV5DR08</accession>
<keyword evidence="3" id="KW-1185">Reference proteome</keyword>
<feature type="compositionally biased region" description="Low complexity" evidence="1">
    <location>
        <begin position="13"/>
        <end position="23"/>
    </location>
</feature>
<protein>
    <submittedName>
        <fullName evidence="2">Uncharacterized protein</fullName>
    </submittedName>
</protein>
<comment type="caution">
    <text evidence="2">The sequence shown here is derived from an EMBL/GenBank/DDBJ whole genome shotgun (WGS) entry which is preliminary data.</text>
</comment>
<dbReference type="AlphaFoldDB" id="A0AAV5DR08"/>
<reference evidence="2" key="1">
    <citation type="journal article" date="2018" name="DNA Res.">
        <title>Multiple hybrid de novo genome assembly of finger millet, an orphan allotetraploid crop.</title>
        <authorList>
            <person name="Hatakeyama M."/>
            <person name="Aluri S."/>
            <person name="Balachadran M.T."/>
            <person name="Sivarajan S.R."/>
            <person name="Patrignani A."/>
            <person name="Gruter S."/>
            <person name="Poveda L."/>
            <person name="Shimizu-Inatsugi R."/>
            <person name="Baeten J."/>
            <person name="Francoijs K.J."/>
            <person name="Nataraja K.N."/>
            <person name="Reddy Y.A.N."/>
            <person name="Phadnis S."/>
            <person name="Ravikumar R.L."/>
            <person name="Schlapbach R."/>
            <person name="Sreeman S.M."/>
            <person name="Shimizu K.K."/>
        </authorList>
    </citation>
    <scope>NUCLEOTIDE SEQUENCE</scope>
</reference>
<evidence type="ECO:0000313" key="3">
    <source>
        <dbReference type="Proteomes" id="UP001054889"/>
    </source>
</evidence>
<feature type="compositionally biased region" description="Basic and acidic residues" evidence="1">
    <location>
        <begin position="57"/>
        <end position="66"/>
    </location>
</feature>
<dbReference type="Proteomes" id="UP001054889">
    <property type="component" value="Unassembled WGS sequence"/>
</dbReference>
<feature type="region of interest" description="Disordered" evidence="1">
    <location>
        <begin position="1"/>
        <end position="97"/>
    </location>
</feature>
<name>A0AAV5DR08_ELECO</name>
<gene>
    <name evidence="2" type="primary">ga30925</name>
    <name evidence="2" type="ORF">PR202_ga30925</name>
</gene>
<organism evidence="2 3">
    <name type="scientific">Eleusine coracana subsp. coracana</name>
    <dbReference type="NCBI Taxonomy" id="191504"/>
    <lineage>
        <taxon>Eukaryota</taxon>
        <taxon>Viridiplantae</taxon>
        <taxon>Streptophyta</taxon>
        <taxon>Embryophyta</taxon>
        <taxon>Tracheophyta</taxon>
        <taxon>Spermatophyta</taxon>
        <taxon>Magnoliopsida</taxon>
        <taxon>Liliopsida</taxon>
        <taxon>Poales</taxon>
        <taxon>Poaceae</taxon>
        <taxon>PACMAD clade</taxon>
        <taxon>Chloridoideae</taxon>
        <taxon>Cynodonteae</taxon>
        <taxon>Eleusininae</taxon>
        <taxon>Eleusine</taxon>
    </lineage>
</organism>
<reference evidence="2" key="2">
    <citation type="submission" date="2021-12" db="EMBL/GenBank/DDBJ databases">
        <title>Resequencing data analysis of finger millet.</title>
        <authorList>
            <person name="Hatakeyama M."/>
            <person name="Aluri S."/>
            <person name="Balachadran M.T."/>
            <person name="Sivarajan S.R."/>
            <person name="Poveda L."/>
            <person name="Shimizu-Inatsugi R."/>
            <person name="Schlapbach R."/>
            <person name="Sreeman S.M."/>
            <person name="Shimizu K.K."/>
        </authorList>
    </citation>
    <scope>NUCLEOTIDE SEQUENCE</scope>
</reference>
<sequence length="195" mass="21251">MADVDAAPPPAEVAPEQQPPAVESVSAEQEEPVAGEIDLKRKLEEVEPATEANGAGEDAKRPRVDGEPDGAGVEQQDNESSVEVAAEDSKVAPTEGATGAERTVWLLLMEMHRRHEKPASESQPNCGRKLLPKLLSKKVMWQVLGRRRRVKLKCPIARYIVTPACSGLLNCSRNQQIVLVLVVSRIPPAQEEQIK</sequence>
<proteinExistence type="predicted"/>
<dbReference type="EMBL" id="BQKI01000023">
    <property type="protein sequence ID" value="GJN12630.1"/>
    <property type="molecule type" value="Genomic_DNA"/>
</dbReference>